<reference evidence="1" key="1">
    <citation type="submission" date="2022-01" db="EMBL/GenBank/DDBJ databases">
        <title>Colwellia maritima, isolated from seawater.</title>
        <authorList>
            <person name="Kristyanto S."/>
            <person name="Jung J."/>
            <person name="Jeon C.O."/>
        </authorList>
    </citation>
    <scope>NUCLEOTIDE SEQUENCE</scope>
    <source>
        <strain evidence="1">MSW7</strain>
    </source>
</reference>
<name>A0ABS9X1L1_9GAMM</name>
<sequence length="45" mass="4964">MIYRGCPDKYSTSIKLGQNINFANIYAKSINVLFAGRLLNISGVV</sequence>
<organism evidence="1 2">
    <name type="scientific">Colwellia maritima</name>
    <dbReference type="NCBI Taxonomy" id="2912588"/>
    <lineage>
        <taxon>Bacteria</taxon>
        <taxon>Pseudomonadati</taxon>
        <taxon>Pseudomonadota</taxon>
        <taxon>Gammaproteobacteria</taxon>
        <taxon>Alteromonadales</taxon>
        <taxon>Colwelliaceae</taxon>
        <taxon>Colwellia</taxon>
    </lineage>
</organism>
<dbReference type="Proteomes" id="UP001139646">
    <property type="component" value="Unassembled WGS sequence"/>
</dbReference>
<evidence type="ECO:0000313" key="1">
    <source>
        <dbReference type="EMBL" id="MCI2283950.1"/>
    </source>
</evidence>
<proteinExistence type="predicted"/>
<comment type="caution">
    <text evidence="1">The sequence shown here is derived from an EMBL/GenBank/DDBJ whole genome shotgun (WGS) entry which is preliminary data.</text>
</comment>
<dbReference type="EMBL" id="JAKKSL010000002">
    <property type="protein sequence ID" value="MCI2283950.1"/>
    <property type="molecule type" value="Genomic_DNA"/>
</dbReference>
<gene>
    <name evidence="1" type="ORF">L3081_11740</name>
</gene>
<evidence type="ECO:0000313" key="2">
    <source>
        <dbReference type="Proteomes" id="UP001139646"/>
    </source>
</evidence>
<keyword evidence="2" id="KW-1185">Reference proteome</keyword>
<accession>A0ABS9X1L1</accession>
<dbReference type="RefSeq" id="WP_242286313.1">
    <property type="nucleotide sequence ID" value="NZ_JAKKSL010000002.1"/>
</dbReference>
<protein>
    <submittedName>
        <fullName evidence="1">Uncharacterized protein</fullName>
    </submittedName>
</protein>